<dbReference type="GO" id="GO:0071555">
    <property type="term" value="P:cell wall organization"/>
    <property type="evidence" value="ECO:0007669"/>
    <property type="project" value="UniProtKB-UniRule"/>
</dbReference>
<evidence type="ECO:0000256" key="11">
    <source>
        <dbReference type="SAM" id="SignalP"/>
    </source>
</evidence>
<evidence type="ECO:0000256" key="10">
    <source>
        <dbReference type="SAM" id="Coils"/>
    </source>
</evidence>
<keyword evidence="11" id="KW-0732">Signal</keyword>
<dbReference type="InterPro" id="IPR005490">
    <property type="entry name" value="LD_TPept_cat_dom"/>
</dbReference>
<dbReference type="PANTHER" id="PTHR30582:SF24">
    <property type="entry name" value="L,D-TRANSPEPTIDASE ERFK_SRFK-RELATED"/>
    <property type="match status" value="1"/>
</dbReference>
<feature type="active site" description="Nucleophile" evidence="9">
    <location>
        <position position="309"/>
    </location>
</feature>
<evidence type="ECO:0000256" key="9">
    <source>
        <dbReference type="PROSITE-ProRule" id="PRU01373"/>
    </source>
</evidence>
<dbReference type="RefSeq" id="WP_242656539.1">
    <property type="nucleotide sequence ID" value="NZ_MZGX01000023.1"/>
</dbReference>
<feature type="domain" description="L,D-TPase catalytic" evidence="12">
    <location>
        <begin position="208"/>
        <end position="333"/>
    </location>
</feature>
<reference evidence="13 14" key="1">
    <citation type="submission" date="2017-03" db="EMBL/GenBank/DDBJ databases">
        <title>Genome sequence of Clostridium hungatei DSM 14427.</title>
        <authorList>
            <person name="Poehlein A."/>
            <person name="Daniel R."/>
        </authorList>
    </citation>
    <scope>NUCLEOTIDE SEQUENCE [LARGE SCALE GENOMIC DNA]</scope>
    <source>
        <strain evidence="13 14">DSM 14427</strain>
    </source>
</reference>
<gene>
    <name evidence="13" type="primary">ykuD</name>
    <name evidence="13" type="ORF">CLHUN_31960</name>
</gene>
<evidence type="ECO:0000313" key="14">
    <source>
        <dbReference type="Proteomes" id="UP000191554"/>
    </source>
</evidence>
<dbReference type="SUPFAM" id="SSF141523">
    <property type="entry name" value="L,D-transpeptidase catalytic domain-like"/>
    <property type="match status" value="1"/>
</dbReference>
<dbReference type="PROSITE" id="PS52029">
    <property type="entry name" value="LD_TPASE"/>
    <property type="match status" value="1"/>
</dbReference>
<dbReference type="EC" id="2.-.-.-" evidence="13"/>
<dbReference type="Proteomes" id="UP000191554">
    <property type="component" value="Unassembled WGS sequence"/>
</dbReference>
<evidence type="ECO:0000256" key="8">
    <source>
        <dbReference type="ARBA" id="ARBA00023316"/>
    </source>
</evidence>
<keyword evidence="10" id="KW-0175">Coiled coil</keyword>
<keyword evidence="8 9" id="KW-0961">Cell wall biogenesis/degradation</keyword>
<sequence length="351" mass="39653">MCKRFLLIGTLVMALTLQSTAVSFAEGITLQDSESYDTQAASAGGQQFEQLSPEELRQLAEELAKETENLKKEQEQLVKDREQLKKEQSQLKLDQELLKKSQELLKKDQEQLKQDREKLQIQEKRKQLAAELTASTYLKYLKQLGYYKTTSKDEALNKRNALLLFQSDHNMSLTGAWDNATEDMLINRLVSKSMSYADKVSATPTTGKWIVVNKTKRILTLYQDTRVIKKYPVAVGNPHTLTKSGKFYINIKIIDPDWGGGGFAKPVKGGTPENPLGSRWMGINRTDGSYGIHGTNSFYSIGKFVSHGCIRMQNYCVEELFPLVPVKAPVWVGTQEELKKWGITQDAFTAN</sequence>
<dbReference type="PANTHER" id="PTHR30582">
    <property type="entry name" value="L,D-TRANSPEPTIDASE"/>
    <property type="match status" value="1"/>
</dbReference>
<keyword evidence="7 9" id="KW-0573">Peptidoglycan synthesis</keyword>
<feature type="signal peptide" evidence="11">
    <location>
        <begin position="1"/>
        <end position="21"/>
    </location>
</feature>
<feature type="chain" id="PRO_5039245583" evidence="11">
    <location>
        <begin position="22"/>
        <end position="351"/>
    </location>
</feature>
<dbReference type="EMBL" id="MZGX01000023">
    <property type="protein sequence ID" value="OPX42872.1"/>
    <property type="molecule type" value="Genomic_DNA"/>
</dbReference>
<organism evidence="13 14">
    <name type="scientific">Ruminiclostridium hungatei</name>
    <name type="common">Clostridium hungatei</name>
    <dbReference type="NCBI Taxonomy" id="48256"/>
    <lineage>
        <taxon>Bacteria</taxon>
        <taxon>Bacillati</taxon>
        <taxon>Bacillota</taxon>
        <taxon>Clostridia</taxon>
        <taxon>Eubacteriales</taxon>
        <taxon>Oscillospiraceae</taxon>
        <taxon>Ruminiclostridium</taxon>
    </lineage>
</organism>
<dbReference type="AlphaFoldDB" id="A0A1V4SG21"/>
<dbReference type="Pfam" id="PF03734">
    <property type="entry name" value="YkuD"/>
    <property type="match status" value="1"/>
</dbReference>
<evidence type="ECO:0000256" key="2">
    <source>
        <dbReference type="ARBA" id="ARBA00005992"/>
    </source>
</evidence>
<evidence type="ECO:0000256" key="6">
    <source>
        <dbReference type="ARBA" id="ARBA00022960"/>
    </source>
</evidence>
<evidence type="ECO:0000256" key="4">
    <source>
        <dbReference type="ARBA" id="ARBA00022679"/>
    </source>
</evidence>
<dbReference type="GO" id="GO:0005576">
    <property type="term" value="C:extracellular region"/>
    <property type="evidence" value="ECO:0007669"/>
    <property type="project" value="TreeGrafter"/>
</dbReference>
<dbReference type="GO" id="GO:0018104">
    <property type="term" value="P:peptidoglycan-protein cross-linking"/>
    <property type="evidence" value="ECO:0007669"/>
    <property type="project" value="TreeGrafter"/>
</dbReference>
<keyword evidence="3" id="KW-0328">Glycosyltransferase</keyword>
<dbReference type="UniPathway" id="UPA00219"/>
<comment type="similarity">
    <text evidence="2">Belongs to the YkuD family.</text>
</comment>
<evidence type="ECO:0000256" key="5">
    <source>
        <dbReference type="ARBA" id="ARBA00022801"/>
    </source>
</evidence>
<dbReference type="Gene3D" id="2.40.440.10">
    <property type="entry name" value="L,D-transpeptidase catalytic domain-like"/>
    <property type="match status" value="1"/>
</dbReference>
<dbReference type="GO" id="GO:0071972">
    <property type="term" value="F:peptidoglycan L,D-transpeptidase activity"/>
    <property type="evidence" value="ECO:0007669"/>
    <property type="project" value="TreeGrafter"/>
</dbReference>
<accession>A0A1V4SG21</accession>
<keyword evidence="5" id="KW-0378">Hydrolase</keyword>
<feature type="coiled-coil region" evidence="10">
    <location>
        <begin position="53"/>
        <end position="129"/>
    </location>
</feature>
<comment type="pathway">
    <text evidence="1 9">Cell wall biogenesis; peptidoglycan biosynthesis.</text>
</comment>
<proteinExistence type="inferred from homology"/>
<dbReference type="InterPro" id="IPR050979">
    <property type="entry name" value="LD-transpeptidase"/>
</dbReference>
<keyword evidence="14" id="KW-1185">Reference proteome</keyword>
<dbReference type="STRING" id="48256.CLHUN_31960"/>
<keyword evidence="4 13" id="KW-0808">Transferase</keyword>
<evidence type="ECO:0000256" key="1">
    <source>
        <dbReference type="ARBA" id="ARBA00004752"/>
    </source>
</evidence>
<evidence type="ECO:0000256" key="7">
    <source>
        <dbReference type="ARBA" id="ARBA00022984"/>
    </source>
</evidence>
<dbReference type="GO" id="GO:0016757">
    <property type="term" value="F:glycosyltransferase activity"/>
    <property type="evidence" value="ECO:0007669"/>
    <property type="project" value="UniProtKB-KW"/>
</dbReference>
<comment type="caution">
    <text evidence="13">The sequence shown here is derived from an EMBL/GenBank/DDBJ whole genome shotgun (WGS) entry which is preliminary data.</text>
</comment>
<evidence type="ECO:0000313" key="13">
    <source>
        <dbReference type="EMBL" id="OPX42872.1"/>
    </source>
</evidence>
<name>A0A1V4SG21_RUMHU</name>
<dbReference type="GO" id="GO:0008360">
    <property type="term" value="P:regulation of cell shape"/>
    <property type="evidence" value="ECO:0007669"/>
    <property type="project" value="UniProtKB-UniRule"/>
</dbReference>
<dbReference type="CDD" id="cd16913">
    <property type="entry name" value="YkuD_like"/>
    <property type="match status" value="1"/>
</dbReference>
<keyword evidence="6 9" id="KW-0133">Cell shape</keyword>
<dbReference type="InterPro" id="IPR038063">
    <property type="entry name" value="Transpep_catalytic_dom"/>
</dbReference>
<evidence type="ECO:0000259" key="12">
    <source>
        <dbReference type="PROSITE" id="PS52029"/>
    </source>
</evidence>
<protein>
    <submittedName>
        <fullName evidence="13">Putative L,D-transpeptidase YkuD</fullName>
        <ecNumber evidence="13">2.-.-.-</ecNumber>
    </submittedName>
</protein>
<evidence type="ECO:0000256" key="3">
    <source>
        <dbReference type="ARBA" id="ARBA00022676"/>
    </source>
</evidence>
<feature type="active site" description="Proton donor/acceptor" evidence="9">
    <location>
        <position position="293"/>
    </location>
</feature>